<feature type="compositionally biased region" description="Polar residues" evidence="1">
    <location>
        <begin position="21"/>
        <end position="37"/>
    </location>
</feature>
<keyword evidence="4" id="KW-1185">Reference proteome</keyword>
<feature type="region of interest" description="Disordered" evidence="1">
    <location>
        <begin position="310"/>
        <end position="375"/>
    </location>
</feature>
<comment type="caution">
    <text evidence="3">The sequence shown here is derived from an EMBL/GenBank/DDBJ whole genome shotgun (WGS) entry which is preliminary data.</text>
</comment>
<proteinExistence type="predicted"/>
<organism evidence="3 4">
    <name type="scientific">Loxostege sticticalis</name>
    <name type="common">Beet webworm moth</name>
    <dbReference type="NCBI Taxonomy" id="481309"/>
    <lineage>
        <taxon>Eukaryota</taxon>
        <taxon>Metazoa</taxon>
        <taxon>Ecdysozoa</taxon>
        <taxon>Arthropoda</taxon>
        <taxon>Hexapoda</taxon>
        <taxon>Insecta</taxon>
        <taxon>Pterygota</taxon>
        <taxon>Neoptera</taxon>
        <taxon>Endopterygota</taxon>
        <taxon>Lepidoptera</taxon>
        <taxon>Glossata</taxon>
        <taxon>Ditrysia</taxon>
        <taxon>Pyraloidea</taxon>
        <taxon>Crambidae</taxon>
        <taxon>Pyraustinae</taxon>
        <taxon>Loxostege</taxon>
    </lineage>
</organism>
<feature type="region of interest" description="Disordered" evidence="1">
    <location>
        <begin position="1"/>
        <end position="102"/>
    </location>
</feature>
<name>A0ABR3I626_LOXSC</name>
<evidence type="ECO:0000259" key="2">
    <source>
        <dbReference type="Pfam" id="PF07530"/>
    </source>
</evidence>
<reference evidence="3 4" key="1">
    <citation type="submission" date="2024-06" db="EMBL/GenBank/DDBJ databases">
        <title>A chromosome-level genome assembly of beet webworm, Loxostege sticticalis.</title>
        <authorList>
            <person name="Zhang Y."/>
        </authorList>
    </citation>
    <scope>NUCLEOTIDE SEQUENCE [LARGE SCALE GENOMIC DNA]</scope>
    <source>
        <strain evidence="3">AQ026</strain>
        <tissue evidence="3">Whole body</tissue>
    </source>
</reference>
<dbReference type="Pfam" id="PF07530">
    <property type="entry name" value="PRE_C2HC"/>
    <property type="match status" value="1"/>
</dbReference>
<dbReference type="EMBL" id="JBEUOH010000008">
    <property type="protein sequence ID" value="KAL0884266.1"/>
    <property type="molecule type" value="Genomic_DNA"/>
</dbReference>
<evidence type="ECO:0000313" key="4">
    <source>
        <dbReference type="Proteomes" id="UP001549920"/>
    </source>
</evidence>
<sequence>MSSLQNPNHTNTDKEIVNQPPEDNTGATQQPNTQPAQSHRIAEPPSWQRVPVIRNPKRKKLSTPSPERLEISNRFGGLEIDANQDSSDHMHTQQVKRNNKPPPIILYGIEDVNKLTDLLETVTERTEFTYKIINKNQIKIMTSGVEVYKNLISLIRENKLIGHTFNRKDTKNYRIVIRNLHHTTPISAIKEAIENTGNTVLGEIINAKFGPDKKPTTTFFVNLVAGPNNKAVKDLKVIYHHSVIIEDPKKKDISSTICVKCAEAHKTSECKKKDRLSPATCALCLGPHPANYKGCEVYKEIIKRKYPRGFPVSYKNENDNPENGNKNGKSQTQPINFNDVEEQPKKQDHREPNRSYARVTQAHKNPSAEEQSQPTITLEHMLLKQSEKIDNLLQQMSTLLQLITTLISKIVK</sequence>
<evidence type="ECO:0000256" key="1">
    <source>
        <dbReference type="SAM" id="MobiDB-lite"/>
    </source>
</evidence>
<dbReference type="Proteomes" id="UP001549920">
    <property type="component" value="Unassembled WGS sequence"/>
</dbReference>
<feature type="compositionally biased region" description="Polar residues" evidence="1">
    <location>
        <begin position="362"/>
        <end position="375"/>
    </location>
</feature>
<feature type="compositionally biased region" description="Polar residues" evidence="1">
    <location>
        <begin position="1"/>
        <end position="10"/>
    </location>
</feature>
<feature type="compositionally biased region" description="Basic and acidic residues" evidence="1">
    <location>
        <begin position="342"/>
        <end position="353"/>
    </location>
</feature>
<gene>
    <name evidence="3" type="ORF">ABMA27_016255</name>
</gene>
<dbReference type="InterPro" id="IPR006579">
    <property type="entry name" value="Pre_C2HC_dom"/>
</dbReference>
<feature type="domain" description="Pre-C2HC" evidence="2">
    <location>
        <begin position="188"/>
        <end position="251"/>
    </location>
</feature>
<accession>A0ABR3I626</accession>
<protein>
    <recommendedName>
        <fullName evidence="2">Pre-C2HC domain-containing protein</fullName>
    </recommendedName>
</protein>
<evidence type="ECO:0000313" key="3">
    <source>
        <dbReference type="EMBL" id="KAL0884266.1"/>
    </source>
</evidence>